<evidence type="ECO:0000256" key="2">
    <source>
        <dbReference type="ARBA" id="ARBA00022670"/>
    </source>
</evidence>
<dbReference type="InterPro" id="IPR029045">
    <property type="entry name" value="ClpP/crotonase-like_dom_sf"/>
</dbReference>
<dbReference type="EMBL" id="JAPFPW010000009">
    <property type="protein sequence ID" value="MCW7754167.1"/>
    <property type="molecule type" value="Genomic_DNA"/>
</dbReference>
<dbReference type="Pfam" id="PF01343">
    <property type="entry name" value="Peptidase_S49"/>
    <property type="match status" value="1"/>
</dbReference>
<comment type="caution">
    <text evidence="7">The sequence shown here is derived from an EMBL/GenBank/DDBJ whole genome shotgun (WGS) entry which is preliminary data.</text>
</comment>
<evidence type="ECO:0000256" key="3">
    <source>
        <dbReference type="ARBA" id="ARBA00022801"/>
    </source>
</evidence>
<dbReference type="InterPro" id="IPR004635">
    <property type="entry name" value="Pept_S49_SppA"/>
</dbReference>
<dbReference type="Gene3D" id="6.20.330.10">
    <property type="match status" value="1"/>
</dbReference>
<dbReference type="Gene3D" id="3.90.226.10">
    <property type="entry name" value="2-enoyl-CoA Hydratase, Chain A, domain 1"/>
    <property type="match status" value="1"/>
</dbReference>
<evidence type="ECO:0000259" key="6">
    <source>
        <dbReference type="Pfam" id="PF01343"/>
    </source>
</evidence>
<sequence length="295" mass="31853">MFSRRHPYLFFILIMTAMITGSSMLIRLGSVVTKSEAKGEKIGVVELVGPIMESSQVLEDLRTFREDPSIRAIVIRVDSPGGGVGPSQEIFRALQRAREDKIVIASLGSVAASGGYYAAAATDGIMANAGTVTGSIGVILGYTNFRHLVERIGLEPVVIKSGDNKDMASPVRDLTPEQREILQAFVDRLHGQFVRDVAEGRSMEEEVVARLADGRIYAGDEAMGLGLVDRIGNFEDALSWAAERAGIPAGAWVAVYPERETSWLWNLVDGGARSLVGAMERRAGLQGGFLWTPGM</sequence>
<proteinExistence type="inferred from homology"/>
<keyword evidence="3" id="KW-0378">Hydrolase</keyword>
<organism evidence="7 8">
    <name type="scientific">Desulfobotulus pelophilus</name>
    <dbReference type="NCBI Taxonomy" id="2823377"/>
    <lineage>
        <taxon>Bacteria</taxon>
        <taxon>Pseudomonadati</taxon>
        <taxon>Thermodesulfobacteriota</taxon>
        <taxon>Desulfobacteria</taxon>
        <taxon>Desulfobacterales</taxon>
        <taxon>Desulfobacteraceae</taxon>
        <taxon>Desulfobotulus</taxon>
    </lineage>
</organism>
<evidence type="ECO:0000313" key="7">
    <source>
        <dbReference type="EMBL" id="MCW7754167.1"/>
    </source>
</evidence>
<keyword evidence="5" id="KW-1133">Transmembrane helix</keyword>
<feature type="transmembrane region" description="Helical" evidence="5">
    <location>
        <begin position="6"/>
        <end position="26"/>
    </location>
</feature>
<dbReference type="PANTHER" id="PTHR42987:SF7">
    <property type="entry name" value="SIGNAL PEPTIDE PEPTIDASE SPPA-RELATED"/>
    <property type="match status" value="1"/>
</dbReference>
<dbReference type="PANTHER" id="PTHR42987">
    <property type="entry name" value="PEPTIDASE S49"/>
    <property type="match status" value="1"/>
</dbReference>
<dbReference type="NCBIfam" id="TIGR00706">
    <property type="entry name" value="SppA_dom"/>
    <property type="match status" value="1"/>
</dbReference>
<reference evidence="7 8" key="1">
    <citation type="submission" date="2022-11" db="EMBL/GenBank/DDBJ databases">
        <title>Desulfobotulus tamanensis H1 sp. nov. - anaerobic, alkaliphilic, sulphate reducing bacterium isolated from terrestrial mud volcano.</title>
        <authorList>
            <person name="Frolova A."/>
            <person name="Merkel A.Y."/>
            <person name="Slobodkin A.I."/>
        </authorList>
    </citation>
    <scope>NUCLEOTIDE SEQUENCE [LARGE SCALE GENOMIC DNA]</scope>
    <source>
        <strain evidence="7 8">H1</strain>
    </source>
</reference>
<protein>
    <submittedName>
        <fullName evidence="7">Signal peptide peptidase SppA</fullName>
    </submittedName>
</protein>
<gene>
    <name evidence="7" type="primary">sppA</name>
    <name evidence="7" type="ORF">OOT00_09215</name>
</gene>
<dbReference type="InterPro" id="IPR002142">
    <property type="entry name" value="Peptidase_S49"/>
</dbReference>
<dbReference type="RefSeq" id="WP_265425086.1">
    <property type="nucleotide sequence ID" value="NZ_JAPFPW010000009.1"/>
</dbReference>
<evidence type="ECO:0000256" key="1">
    <source>
        <dbReference type="ARBA" id="ARBA00008683"/>
    </source>
</evidence>
<dbReference type="InterPro" id="IPR047272">
    <property type="entry name" value="S49_SppA_C"/>
</dbReference>
<dbReference type="CDD" id="cd07023">
    <property type="entry name" value="S49_Sppa_N_C"/>
    <property type="match status" value="1"/>
</dbReference>
<accession>A0ABT3N9M6</accession>
<name>A0ABT3N9M6_9BACT</name>
<keyword evidence="5" id="KW-0472">Membrane</keyword>
<comment type="similarity">
    <text evidence="1">Belongs to the peptidase S49 family.</text>
</comment>
<feature type="domain" description="Peptidase S49" evidence="6">
    <location>
        <begin position="98"/>
        <end position="246"/>
    </location>
</feature>
<dbReference type="SUPFAM" id="SSF52096">
    <property type="entry name" value="ClpP/crotonase"/>
    <property type="match status" value="1"/>
</dbReference>
<keyword evidence="2" id="KW-0645">Protease</keyword>
<keyword evidence="5" id="KW-0812">Transmembrane</keyword>
<keyword evidence="8" id="KW-1185">Reference proteome</keyword>
<evidence type="ECO:0000256" key="5">
    <source>
        <dbReference type="SAM" id="Phobius"/>
    </source>
</evidence>
<dbReference type="Proteomes" id="UP001209681">
    <property type="component" value="Unassembled WGS sequence"/>
</dbReference>
<keyword evidence="4" id="KW-0720">Serine protease</keyword>
<evidence type="ECO:0000256" key="4">
    <source>
        <dbReference type="ARBA" id="ARBA00022825"/>
    </source>
</evidence>
<evidence type="ECO:0000313" key="8">
    <source>
        <dbReference type="Proteomes" id="UP001209681"/>
    </source>
</evidence>